<keyword evidence="3" id="KW-1185">Reference proteome</keyword>
<organism evidence="2 3">
    <name type="scientific">Plakobranchus ocellatus</name>
    <dbReference type="NCBI Taxonomy" id="259542"/>
    <lineage>
        <taxon>Eukaryota</taxon>
        <taxon>Metazoa</taxon>
        <taxon>Spiralia</taxon>
        <taxon>Lophotrochozoa</taxon>
        <taxon>Mollusca</taxon>
        <taxon>Gastropoda</taxon>
        <taxon>Heterobranchia</taxon>
        <taxon>Euthyneura</taxon>
        <taxon>Panpulmonata</taxon>
        <taxon>Sacoglossa</taxon>
        <taxon>Placobranchoidea</taxon>
        <taxon>Plakobranchidae</taxon>
        <taxon>Plakobranchus</taxon>
    </lineage>
</organism>
<feature type="compositionally biased region" description="Acidic residues" evidence="1">
    <location>
        <begin position="10"/>
        <end position="21"/>
    </location>
</feature>
<protein>
    <submittedName>
        <fullName evidence="2">Uncharacterized protein</fullName>
    </submittedName>
</protein>
<evidence type="ECO:0000256" key="1">
    <source>
        <dbReference type="SAM" id="MobiDB-lite"/>
    </source>
</evidence>
<dbReference type="AlphaFoldDB" id="A0AAV4ARB3"/>
<name>A0AAV4ARB3_9GAST</name>
<dbReference type="EMBL" id="BLXT01004211">
    <property type="protein sequence ID" value="GFO10701.1"/>
    <property type="molecule type" value="Genomic_DNA"/>
</dbReference>
<dbReference type="Proteomes" id="UP000735302">
    <property type="component" value="Unassembled WGS sequence"/>
</dbReference>
<reference evidence="2 3" key="1">
    <citation type="journal article" date="2021" name="Elife">
        <title>Chloroplast acquisition without the gene transfer in kleptoplastic sea slugs, Plakobranchus ocellatus.</title>
        <authorList>
            <person name="Maeda T."/>
            <person name="Takahashi S."/>
            <person name="Yoshida T."/>
            <person name="Shimamura S."/>
            <person name="Takaki Y."/>
            <person name="Nagai Y."/>
            <person name="Toyoda A."/>
            <person name="Suzuki Y."/>
            <person name="Arimoto A."/>
            <person name="Ishii H."/>
            <person name="Satoh N."/>
            <person name="Nishiyama T."/>
            <person name="Hasebe M."/>
            <person name="Maruyama T."/>
            <person name="Minagawa J."/>
            <person name="Obokata J."/>
            <person name="Shigenobu S."/>
        </authorList>
    </citation>
    <scope>NUCLEOTIDE SEQUENCE [LARGE SCALE GENOMIC DNA]</scope>
</reference>
<evidence type="ECO:0000313" key="3">
    <source>
        <dbReference type="Proteomes" id="UP000735302"/>
    </source>
</evidence>
<feature type="region of interest" description="Disordered" evidence="1">
    <location>
        <begin position="1"/>
        <end position="44"/>
    </location>
</feature>
<proteinExistence type="predicted"/>
<comment type="caution">
    <text evidence="2">The sequence shown here is derived from an EMBL/GenBank/DDBJ whole genome shotgun (WGS) entry which is preliminary data.</text>
</comment>
<evidence type="ECO:0000313" key="2">
    <source>
        <dbReference type="EMBL" id="GFO10701.1"/>
    </source>
</evidence>
<sequence>MIANVCSNVPDDDDGDDDDDDCHGRGGKKVKSSVSSQRARYSTPGPFRDCSVRVLKLECLTQAKSRRLAAPLSPCHNGV</sequence>
<gene>
    <name evidence="2" type="ORF">PoB_003720600</name>
</gene>
<accession>A0AAV4ARB3</accession>